<comment type="catalytic activity">
    <reaction evidence="5">
        <text>a uridine in RNA = a pseudouridine in RNA</text>
        <dbReference type="Rhea" id="RHEA:48348"/>
        <dbReference type="Rhea" id="RHEA-COMP:12068"/>
        <dbReference type="Rhea" id="RHEA-COMP:12069"/>
        <dbReference type="ChEBI" id="CHEBI:65314"/>
        <dbReference type="ChEBI" id="CHEBI:65315"/>
    </reaction>
</comment>
<dbReference type="InterPro" id="IPR050188">
    <property type="entry name" value="RluA_PseudoU_synthase"/>
</dbReference>
<dbReference type="GO" id="GO:0000455">
    <property type="term" value="P:enzyme-directed rRNA pseudouridine synthesis"/>
    <property type="evidence" value="ECO:0007669"/>
    <property type="project" value="TreeGrafter"/>
</dbReference>
<comment type="similarity">
    <text evidence="1 5">Belongs to the pseudouridine synthase RluA family.</text>
</comment>
<keyword evidence="2 5" id="KW-0413">Isomerase</keyword>
<evidence type="ECO:0000313" key="8">
    <source>
        <dbReference type="Proteomes" id="UP000284676"/>
    </source>
</evidence>
<dbReference type="NCBIfam" id="TIGR00005">
    <property type="entry name" value="rluA_subfam"/>
    <property type="match status" value="1"/>
</dbReference>
<dbReference type="PROSITE" id="PS50889">
    <property type="entry name" value="S4"/>
    <property type="match status" value="1"/>
</dbReference>
<dbReference type="InterPro" id="IPR020103">
    <property type="entry name" value="PsdUridine_synth_cat_dom_sf"/>
</dbReference>
<dbReference type="EMBL" id="QRHL01000001">
    <property type="protein sequence ID" value="RHF74827.1"/>
    <property type="molecule type" value="Genomic_DNA"/>
</dbReference>
<dbReference type="Proteomes" id="UP000284676">
    <property type="component" value="Unassembled WGS sequence"/>
</dbReference>
<evidence type="ECO:0000256" key="4">
    <source>
        <dbReference type="PROSITE-ProRule" id="PRU00182"/>
    </source>
</evidence>
<evidence type="ECO:0000256" key="5">
    <source>
        <dbReference type="RuleBase" id="RU362028"/>
    </source>
</evidence>
<dbReference type="InterPro" id="IPR036986">
    <property type="entry name" value="S4_RNA-bd_sf"/>
</dbReference>
<dbReference type="InterPro" id="IPR006224">
    <property type="entry name" value="PsdUridine_synth_RluA-like_CS"/>
</dbReference>
<dbReference type="InterPro" id="IPR006225">
    <property type="entry name" value="PsdUridine_synth_RluC/D"/>
</dbReference>
<dbReference type="SMART" id="SM00363">
    <property type="entry name" value="S4"/>
    <property type="match status" value="1"/>
</dbReference>
<name>A0A414Q293_FUSMR</name>
<dbReference type="InterPro" id="IPR006145">
    <property type="entry name" value="PsdUridine_synth_RsuA/RluA"/>
</dbReference>
<keyword evidence="4" id="KW-0694">RNA-binding</keyword>
<dbReference type="GO" id="GO:0120159">
    <property type="term" value="F:rRNA pseudouridine synthase activity"/>
    <property type="evidence" value="ECO:0007669"/>
    <property type="project" value="UniProtKB-ARBA"/>
</dbReference>
<protein>
    <recommendedName>
        <fullName evidence="5">Pseudouridine synthase</fullName>
        <ecNumber evidence="5">5.4.99.-</ecNumber>
    </recommendedName>
</protein>
<evidence type="ECO:0000256" key="2">
    <source>
        <dbReference type="ARBA" id="ARBA00023235"/>
    </source>
</evidence>
<dbReference type="SUPFAM" id="SSF55120">
    <property type="entry name" value="Pseudouridine synthase"/>
    <property type="match status" value="1"/>
</dbReference>
<comment type="function">
    <text evidence="5">Responsible for synthesis of pseudouridine from uracil.</text>
</comment>
<proteinExistence type="inferred from homology"/>
<dbReference type="CDD" id="cd02869">
    <property type="entry name" value="PseudoU_synth_RluA_like"/>
    <property type="match status" value="1"/>
</dbReference>
<dbReference type="Pfam" id="PF00849">
    <property type="entry name" value="PseudoU_synth_2"/>
    <property type="match status" value="1"/>
</dbReference>
<comment type="caution">
    <text evidence="7">The sequence shown here is derived from an EMBL/GenBank/DDBJ whole genome shotgun (WGS) entry which is preliminary data.</text>
</comment>
<evidence type="ECO:0000256" key="1">
    <source>
        <dbReference type="ARBA" id="ARBA00010876"/>
    </source>
</evidence>
<gene>
    <name evidence="7" type="ORF">DW663_00095</name>
</gene>
<evidence type="ECO:0000259" key="6">
    <source>
        <dbReference type="SMART" id="SM00363"/>
    </source>
</evidence>
<feature type="active site" evidence="3">
    <location>
        <position position="139"/>
    </location>
</feature>
<dbReference type="InterPro" id="IPR002942">
    <property type="entry name" value="S4_RNA-bd"/>
</dbReference>
<dbReference type="Gene3D" id="3.10.290.10">
    <property type="entry name" value="RNA-binding S4 domain"/>
    <property type="match status" value="1"/>
</dbReference>
<dbReference type="Gene3D" id="3.30.2350.10">
    <property type="entry name" value="Pseudouridine synthase"/>
    <property type="match status" value="1"/>
</dbReference>
<dbReference type="PANTHER" id="PTHR21600">
    <property type="entry name" value="MITOCHONDRIAL RNA PSEUDOURIDINE SYNTHASE"/>
    <property type="match status" value="1"/>
</dbReference>
<accession>A0A414Q293</accession>
<dbReference type="AlphaFoldDB" id="A0A414Q293"/>
<dbReference type="CDD" id="cd00165">
    <property type="entry name" value="S4"/>
    <property type="match status" value="1"/>
</dbReference>
<sequence>MKNTEVMRVSKHNTSFKVDKDNELMKFLMEKMPQNSRNNIKSLLTQRRVMVDNIVVSQYNAPLKEGQIVSITKTKITKHKLEGVSIVYEDNDILVVEKERGILSVATQNEREKTAYNILKNYLKEKNPKDKIFVVHRLDRDTSGVMIFAKSEKAQDILQTTWNDSVKERTYVALVEGNVKKDSDTIISYLAENKAMITYSTDNEEEGKKAVSHYKVLKRNKNYSLLEVNIETGRKNQIRVHMQDLGHSVVGDKKYGSTKNPIKRLGLHAHTIVFKHPITKEVLSFTSKIPEAFLSLFK</sequence>
<dbReference type="SUPFAM" id="SSF55174">
    <property type="entry name" value="Alpha-L RNA-binding motif"/>
    <property type="match status" value="1"/>
</dbReference>
<dbReference type="PANTHER" id="PTHR21600:SF44">
    <property type="entry name" value="RIBOSOMAL LARGE SUBUNIT PSEUDOURIDINE SYNTHASE D"/>
    <property type="match status" value="1"/>
</dbReference>
<dbReference type="EC" id="5.4.99.-" evidence="5"/>
<dbReference type="GO" id="GO:0003723">
    <property type="term" value="F:RNA binding"/>
    <property type="evidence" value="ECO:0007669"/>
    <property type="project" value="UniProtKB-KW"/>
</dbReference>
<reference evidence="7 8" key="1">
    <citation type="submission" date="2018-08" db="EMBL/GenBank/DDBJ databases">
        <title>A genome reference for cultivated species of the human gut microbiota.</title>
        <authorList>
            <person name="Zou Y."/>
            <person name="Xue W."/>
            <person name="Luo G."/>
        </authorList>
    </citation>
    <scope>NUCLEOTIDE SEQUENCE [LARGE SCALE GENOMIC DNA]</scope>
    <source>
        <strain evidence="7 8">AM25-1</strain>
    </source>
</reference>
<evidence type="ECO:0000313" key="7">
    <source>
        <dbReference type="EMBL" id="RHF74827.1"/>
    </source>
</evidence>
<feature type="domain" description="RNA-binding S4" evidence="6">
    <location>
        <begin position="24"/>
        <end position="82"/>
    </location>
</feature>
<evidence type="ECO:0000256" key="3">
    <source>
        <dbReference type="PIRSR" id="PIRSR606225-1"/>
    </source>
</evidence>
<dbReference type="PROSITE" id="PS01129">
    <property type="entry name" value="PSI_RLU"/>
    <property type="match status" value="1"/>
</dbReference>
<organism evidence="7 8">
    <name type="scientific">Fusobacterium mortiferum</name>
    <dbReference type="NCBI Taxonomy" id="850"/>
    <lineage>
        <taxon>Bacteria</taxon>
        <taxon>Fusobacteriati</taxon>
        <taxon>Fusobacteriota</taxon>
        <taxon>Fusobacteriia</taxon>
        <taxon>Fusobacteriales</taxon>
        <taxon>Fusobacteriaceae</taxon>
        <taxon>Fusobacterium</taxon>
    </lineage>
</organism>